<proteinExistence type="predicted"/>
<accession>A0A147BNB0</accession>
<organism evidence="1">
    <name type="scientific">Ixodes ricinus</name>
    <name type="common">Common tick</name>
    <name type="synonym">Acarus ricinus</name>
    <dbReference type="NCBI Taxonomy" id="34613"/>
    <lineage>
        <taxon>Eukaryota</taxon>
        <taxon>Metazoa</taxon>
        <taxon>Ecdysozoa</taxon>
        <taxon>Arthropoda</taxon>
        <taxon>Chelicerata</taxon>
        <taxon>Arachnida</taxon>
        <taxon>Acari</taxon>
        <taxon>Parasitiformes</taxon>
        <taxon>Ixodida</taxon>
        <taxon>Ixodoidea</taxon>
        <taxon>Ixodidae</taxon>
        <taxon>Ixodinae</taxon>
        <taxon>Ixodes</taxon>
    </lineage>
</organism>
<protein>
    <submittedName>
        <fullName evidence="1">Putative secreted protein</fullName>
    </submittedName>
</protein>
<dbReference type="EMBL" id="GEGO01003173">
    <property type="protein sequence ID" value="JAR92231.1"/>
    <property type="molecule type" value="Transcribed_RNA"/>
</dbReference>
<dbReference type="AlphaFoldDB" id="A0A147BNB0"/>
<reference evidence="1" key="1">
    <citation type="journal article" date="2018" name="PLoS Negl. Trop. Dis.">
        <title>Sialome diversity of ticks revealed by RNAseq of single tick salivary glands.</title>
        <authorList>
            <person name="Perner J."/>
            <person name="Kropackova S."/>
            <person name="Kopacek P."/>
            <person name="Ribeiro J.M."/>
        </authorList>
    </citation>
    <scope>NUCLEOTIDE SEQUENCE</scope>
    <source>
        <strain evidence="1">Siblings of single egg batch collected in Ceske Budejovice</strain>
        <tissue evidence="1">Salivary glands</tissue>
    </source>
</reference>
<name>A0A147BNB0_IXORI</name>
<sequence>MWWTPILVQVAPSVASVVGLTVHGSFGSWEFGIRDNSNPRICSYFLRELVRSTTRIATPDSVTLSLLRRHLLTPQGHFQCTGGIGWKKNKK</sequence>
<evidence type="ECO:0000313" key="1">
    <source>
        <dbReference type="EMBL" id="JAR92231.1"/>
    </source>
</evidence>